<name>A0ACC0CSC6_9PEZI</name>
<proteinExistence type="predicted"/>
<reference evidence="1 2" key="1">
    <citation type="journal article" date="2022" name="New Phytol.">
        <title>Ecological generalism drives hyperdiversity of secondary metabolite gene clusters in xylarialean endophytes.</title>
        <authorList>
            <person name="Franco M.E.E."/>
            <person name="Wisecaver J.H."/>
            <person name="Arnold A.E."/>
            <person name="Ju Y.M."/>
            <person name="Slot J.C."/>
            <person name="Ahrendt S."/>
            <person name="Moore L.P."/>
            <person name="Eastman K.E."/>
            <person name="Scott K."/>
            <person name="Konkel Z."/>
            <person name="Mondo S.J."/>
            <person name="Kuo A."/>
            <person name="Hayes R.D."/>
            <person name="Haridas S."/>
            <person name="Andreopoulos B."/>
            <person name="Riley R."/>
            <person name="LaButti K."/>
            <person name="Pangilinan J."/>
            <person name="Lipzen A."/>
            <person name="Amirebrahimi M."/>
            <person name="Yan J."/>
            <person name="Adam C."/>
            <person name="Keymanesh K."/>
            <person name="Ng V."/>
            <person name="Louie K."/>
            <person name="Northen T."/>
            <person name="Drula E."/>
            <person name="Henrissat B."/>
            <person name="Hsieh H.M."/>
            <person name="Youens-Clark K."/>
            <person name="Lutzoni F."/>
            <person name="Miadlikowska J."/>
            <person name="Eastwood D.C."/>
            <person name="Hamelin R.C."/>
            <person name="Grigoriev I.V."/>
            <person name="U'Ren J.M."/>
        </authorList>
    </citation>
    <scope>NUCLEOTIDE SEQUENCE [LARGE SCALE GENOMIC DNA]</scope>
    <source>
        <strain evidence="1 2">ER1909</strain>
    </source>
</reference>
<evidence type="ECO:0000313" key="1">
    <source>
        <dbReference type="EMBL" id="KAI6083302.1"/>
    </source>
</evidence>
<sequence>MADATQTTPTDPLRFQETLETLPKALKNVLTSYSDIPENEQVEHVLKLRNEAYTAFPYPCIGMFRFIEFDLSAHFAYQDHVLLPLKQPVSNGKVEPLFLDLGTCFGQDLRKLVYDGAPVDRLWASDIEPKFIELGFKLFNDAQKLPNDHFLCPGNLLSDSPEDKLRLLDDKVTILHMTAVFHLFSLADQKIVADRCLRLLRKDTGGPVLLLGSQVGSTTPGPYQRHIASQDYTHKYRHDEQTWKKLWEEVCGGESWKYKVKNVEVKSKLLDRTQKRDPESGKITVFTPASPGSTLVWQMFEVWITFS</sequence>
<evidence type="ECO:0000313" key="2">
    <source>
        <dbReference type="Proteomes" id="UP001497680"/>
    </source>
</evidence>
<dbReference type="EMBL" id="MU394354">
    <property type="protein sequence ID" value="KAI6083302.1"/>
    <property type="molecule type" value="Genomic_DNA"/>
</dbReference>
<organism evidence="1 2">
    <name type="scientific">Hypoxylon rubiginosum</name>
    <dbReference type="NCBI Taxonomy" id="110542"/>
    <lineage>
        <taxon>Eukaryota</taxon>
        <taxon>Fungi</taxon>
        <taxon>Dikarya</taxon>
        <taxon>Ascomycota</taxon>
        <taxon>Pezizomycotina</taxon>
        <taxon>Sordariomycetes</taxon>
        <taxon>Xylariomycetidae</taxon>
        <taxon>Xylariales</taxon>
        <taxon>Hypoxylaceae</taxon>
        <taxon>Hypoxylon</taxon>
    </lineage>
</organism>
<protein>
    <submittedName>
        <fullName evidence="1">Uncharacterized protein</fullName>
    </submittedName>
</protein>
<dbReference type="Proteomes" id="UP001497680">
    <property type="component" value="Unassembled WGS sequence"/>
</dbReference>
<keyword evidence="2" id="KW-1185">Reference proteome</keyword>
<gene>
    <name evidence="1" type="ORF">F4821DRAFT_245101</name>
</gene>
<comment type="caution">
    <text evidence="1">The sequence shown here is derived from an EMBL/GenBank/DDBJ whole genome shotgun (WGS) entry which is preliminary data.</text>
</comment>
<accession>A0ACC0CSC6</accession>